<dbReference type="SUPFAM" id="SSF51984">
    <property type="entry name" value="MurCD N-terminal domain"/>
    <property type="match status" value="1"/>
</dbReference>
<evidence type="ECO:0000256" key="2">
    <source>
        <dbReference type="ARBA" id="ARBA00004752"/>
    </source>
</evidence>
<comment type="similarity">
    <text evidence="14">Belongs to the MurCDEF family.</text>
</comment>
<dbReference type="EMBL" id="CP018191">
    <property type="protein sequence ID" value="APH53665.1"/>
    <property type="molecule type" value="Genomic_DNA"/>
</dbReference>
<evidence type="ECO:0000256" key="14">
    <source>
        <dbReference type="HAMAP-Rule" id="MF_00046"/>
    </source>
</evidence>
<evidence type="ECO:0000313" key="19">
    <source>
        <dbReference type="Proteomes" id="UP000182373"/>
    </source>
</evidence>
<feature type="binding site" evidence="14">
    <location>
        <begin position="115"/>
        <end position="121"/>
    </location>
    <ligand>
        <name>ATP</name>
        <dbReference type="ChEBI" id="CHEBI:30616"/>
    </ligand>
</feature>
<dbReference type="SUPFAM" id="SSF53244">
    <property type="entry name" value="MurD-like peptide ligases, peptide-binding domain"/>
    <property type="match status" value="1"/>
</dbReference>
<dbReference type="GO" id="GO:0008763">
    <property type="term" value="F:UDP-N-acetylmuramate-L-alanine ligase activity"/>
    <property type="evidence" value="ECO:0007669"/>
    <property type="project" value="UniProtKB-UniRule"/>
</dbReference>
<evidence type="ECO:0000259" key="16">
    <source>
        <dbReference type="Pfam" id="PF02875"/>
    </source>
</evidence>
<keyword evidence="11 14" id="KW-0131">Cell cycle</keyword>
<proteinExistence type="inferred from homology"/>
<feature type="domain" description="Mur ligase C-terminal" evidence="16">
    <location>
        <begin position="321"/>
        <end position="451"/>
    </location>
</feature>
<dbReference type="SUPFAM" id="SSF53623">
    <property type="entry name" value="MurD-like peptide ligases, catalytic domain"/>
    <property type="match status" value="1"/>
</dbReference>
<dbReference type="InterPro" id="IPR050061">
    <property type="entry name" value="MurCDEF_pg_biosynth"/>
</dbReference>
<evidence type="ECO:0000259" key="15">
    <source>
        <dbReference type="Pfam" id="PF01225"/>
    </source>
</evidence>
<evidence type="ECO:0000256" key="11">
    <source>
        <dbReference type="ARBA" id="ARBA00023306"/>
    </source>
</evidence>
<dbReference type="InterPro" id="IPR036615">
    <property type="entry name" value="Mur_ligase_C_dom_sf"/>
</dbReference>
<feature type="domain" description="Mur ligase N-terminal catalytic" evidence="15">
    <location>
        <begin position="10"/>
        <end position="108"/>
    </location>
</feature>
<evidence type="ECO:0000256" key="7">
    <source>
        <dbReference type="ARBA" id="ARBA00022741"/>
    </source>
</evidence>
<dbReference type="GO" id="GO:0051301">
    <property type="term" value="P:cell division"/>
    <property type="evidence" value="ECO:0007669"/>
    <property type="project" value="UniProtKB-KW"/>
</dbReference>
<keyword evidence="8 14" id="KW-0067">ATP-binding</keyword>
<dbReference type="InterPro" id="IPR013221">
    <property type="entry name" value="Mur_ligase_cen"/>
</dbReference>
<dbReference type="Pfam" id="PF01225">
    <property type="entry name" value="Mur_ligase"/>
    <property type="match status" value="1"/>
</dbReference>
<dbReference type="AlphaFoldDB" id="A0AAC9K6K5"/>
<keyword evidence="6 14" id="KW-0132">Cell division</keyword>
<evidence type="ECO:0000256" key="10">
    <source>
        <dbReference type="ARBA" id="ARBA00022984"/>
    </source>
</evidence>
<dbReference type="InterPro" id="IPR000713">
    <property type="entry name" value="Mur_ligase_N"/>
</dbReference>
<dbReference type="PANTHER" id="PTHR43445:SF3">
    <property type="entry name" value="UDP-N-ACETYLMURAMATE--L-ALANINE LIGASE"/>
    <property type="match status" value="1"/>
</dbReference>
<dbReference type="Proteomes" id="UP000182373">
    <property type="component" value="Chromosome"/>
</dbReference>
<dbReference type="InterPro" id="IPR004101">
    <property type="entry name" value="Mur_ligase_C"/>
</dbReference>
<evidence type="ECO:0000256" key="9">
    <source>
        <dbReference type="ARBA" id="ARBA00022960"/>
    </source>
</evidence>
<evidence type="ECO:0000256" key="8">
    <source>
        <dbReference type="ARBA" id="ARBA00022840"/>
    </source>
</evidence>
<evidence type="ECO:0000256" key="13">
    <source>
        <dbReference type="ARBA" id="ARBA00047833"/>
    </source>
</evidence>
<dbReference type="HAMAP" id="MF_00046">
    <property type="entry name" value="MurC"/>
    <property type="match status" value="1"/>
</dbReference>
<dbReference type="NCBIfam" id="TIGR01082">
    <property type="entry name" value="murC"/>
    <property type="match status" value="1"/>
</dbReference>
<protein>
    <recommendedName>
        <fullName evidence="3 14">UDP-N-acetylmuramate--L-alanine ligase</fullName>
        <ecNumber evidence="3 14">6.3.2.8</ecNumber>
    </recommendedName>
    <alternativeName>
        <fullName evidence="14">UDP-N-acetylmuramoyl-L-alanine synthetase</fullName>
    </alternativeName>
</protein>
<dbReference type="GO" id="GO:0008360">
    <property type="term" value="P:regulation of cell shape"/>
    <property type="evidence" value="ECO:0007669"/>
    <property type="project" value="UniProtKB-KW"/>
</dbReference>
<dbReference type="Pfam" id="PF08245">
    <property type="entry name" value="Mur_ligase_M"/>
    <property type="match status" value="1"/>
</dbReference>
<keyword evidence="7 14" id="KW-0547">Nucleotide-binding</keyword>
<evidence type="ECO:0000259" key="17">
    <source>
        <dbReference type="Pfam" id="PF08245"/>
    </source>
</evidence>
<keyword evidence="12 14" id="KW-0961">Cell wall biogenesis/degradation</keyword>
<feature type="domain" description="Mur ligase central" evidence="17">
    <location>
        <begin position="113"/>
        <end position="299"/>
    </location>
</feature>
<gene>
    <name evidence="14" type="primary">murC</name>
    <name evidence="18" type="ORF">GbCGDNIH9_0428</name>
</gene>
<dbReference type="Pfam" id="PF02875">
    <property type="entry name" value="Mur_ligase_C"/>
    <property type="match status" value="1"/>
</dbReference>
<dbReference type="EC" id="6.3.2.8" evidence="3 14"/>
<comment type="catalytic activity">
    <reaction evidence="13 14">
        <text>UDP-N-acetyl-alpha-D-muramate + L-alanine + ATP = UDP-N-acetyl-alpha-D-muramoyl-L-alanine + ADP + phosphate + H(+)</text>
        <dbReference type="Rhea" id="RHEA:23372"/>
        <dbReference type="ChEBI" id="CHEBI:15378"/>
        <dbReference type="ChEBI" id="CHEBI:30616"/>
        <dbReference type="ChEBI" id="CHEBI:43474"/>
        <dbReference type="ChEBI" id="CHEBI:57972"/>
        <dbReference type="ChEBI" id="CHEBI:70757"/>
        <dbReference type="ChEBI" id="CHEBI:83898"/>
        <dbReference type="ChEBI" id="CHEBI:456216"/>
        <dbReference type="EC" id="6.3.2.8"/>
    </reaction>
</comment>
<evidence type="ECO:0000256" key="3">
    <source>
        <dbReference type="ARBA" id="ARBA00012211"/>
    </source>
</evidence>
<comment type="function">
    <text evidence="14">Cell wall formation.</text>
</comment>
<organism evidence="18 19">
    <name type="scientific">Granulibacter bethesdensis</name>
    <dbReference type="NCBI Taxonomy" id="364410"/>
    <lineage>
        <taxon>Bacteria</taxon>
        <taxon>Pseudomonadati</taxon>
        <taxon>Pseudomonadota</taxon>
        <taxon>Alphaproteobacteria</taxon>
        <taxon>Acetobacterales</taxon>
        <taxon>Acetobacteraceae</taxon>
        <taxon>Granulibacter</taxon>
    </lineage>
</organism>
<dbReference type="Gene3D" id="3.40.1190.10">
    <property type="entry name" value="Mur-like, catalytic domain"/>
    <property type="match status" value="1"/>
</dbReference>
<sequence length="481" mass="51559">MRALPLTIGTIHFVGIGGIGMSGIAEVLHNLGYAVQGSDISDNQNVRRLRKAGIQVMIGHEAANLGHAQVVVISSAVGRDNPEVAAARAKLIPVVRRAEMLAELMRLKWAVAVGGTHGKTTTTSLIAAVLEAAQLDPTVINGGIINAYGTNTRLGAGEWMVVEADESDGSFLRLPAVIAVVTNMDPEHLDHWGTAEAMEAGYQQFVSNIPFYGFAVLCIDHPTVQKMIPQLSDHRIVTYGFSPQADVRAERINTDKFGATFEVVITDRQTRRTRRTPPLRLPMLGEHNIANTLAAIAVAVEMGISDSVLQSAFASFKGVKRRFTKTGETGGITIIDDYGHHPVEIAAVLRAARQAGARDVIAVVQPHRYSRLASLFNEFCTCMNDAGTVIVADVYNAGESPIEGVDRDSLVDGLRTSGHKSVVPLPGPEHLAEMIHAIARPGDFVVCLGAGNITAWAQTLPEELAALQAKNSRIRRTGSGR</sequence>
<comment type="subcellular location">
    <subcellularLocation>
        <location evidence="1 14">Cytoplasm</location>
    </subcellularLocation>
</comment>
<dbReference type="GO" id="GO:0005737">
    <property type="term" value="C:cytoplasm"/>
    <property type="evidence" value="ECO:0007669"/>
    <property type="project" value="UniProtKB-SubCell"/>
</dbReference>
<evidence type="ECO:0000256" key="1">
    <source>
        <dbReference type="ARBA" id="ARBA00004496"/>
    </source>
</evidence>
<keyword evidence="9 14" id="KW-0133">Cell shape</keyword>
<dbReference type="RefSeq" id="WP_072571933.1">
    <property type="nucleotide sequence ID" value="NZ_CP018191.1"/>
</dbReference>
<keyword evidence="10 14" id="KW-0573">Peptidoglycan synthesis</keyword>
<evidence type="ECO:0000256" key="4">
    <source>
        <dbReference type="ARBA" id="ARBA00022490"/>
    </source>
</evidence>
<comment type="pathway">
    <text evidence="2 14">Cell wall biogenesis; peptidoglycan biosynthesis.</text>
</comment>
<evidence type="ECO:0000256" key="12">
    <source>
        <dbReference type="ARBA" id="ARBA00023316"/>
    </source>
</evidence>
<dbReference type="Gene3D" id="3.40.50.720">
    <property type="entry name" value="NAD(P)-binding Rossmann-like Domain"/>
    <property type="match status" value="1"/>
</dbReference>
<dbReference type="InterPro" id="IPR036565">
    <property type="entry name" value="Mur-like_cat_sf"/>
</dbReference>
<evidence type="ECO:0000313" key="18">
    <source>
        <dbReference type="EMBL" id="APH53665.1"/>
    </source>
</evidence>
<evidence type="ECO:0000256" key="5">
    <source>
        <dbReference type="ARBA" id="ARBA00022598"/>
    </source>
</evidence>
<name>A0AAC9K6K5_9PROT</name>
<dbReference type="PANTHER" id="PTHR43445">
    <property type="entry name" value="UDP-N-ACETYLMURAMATE--L-ALANINE LIGASE-RELATED"/>
    <property type="match status" value="1"/>
</dbReference>
<keyword evidence="4 14" id="KW-0963">Cytoplasm</keyword>
<reference evidence="19" key="1">
    <citation type="submission" date="2016-11" db="EMBL/GenBank/DDBJ databases">
        <title>Comparative genomic and phenotypic analysis of Granulibacter bethesdensis clinical isolates from patients with chronic granulomatous disease.</title>
        <authorList>
            <person name="Zarember K.A."/>
            <person name="Porcella S.F."/>
            <person name="Chu J."/>
            <person name="Ding L."/>
            <person name="Dahlstrom E."/>
            <person name="Barbian K."/>
            <person name="Martens C."/>
            <person name="Sykora L."/>
            <person name="Kramer S."/>
            <person name="Pettinato A.M."/>
            <person name="Hong H."/>
            <person name="Wald G."/>
            <person name="Berg L.J."/>
            <person name="Rogge L.S."/>
            <person name="Greenberg D.E."/>
            <person name="Falcone E.L."/>
            <person name="Neves J.F."/>
            <person name="Simoes M.J."/>
            <person name="Casal M."/>
            <person name="Rodriguez-Lopez F.C."/>
            <person name="Zelazny A."/>
            <person name="Gallin J.I."/>
            <person name="Holland S.M."/>
        </authorList>
    </citation>
    <scope>NUCLEOTIDE SEQUENCE [LARGE SCALE GENOMIC DNA]</scope>
    <source>
        <strain evidence="19">NIH9.1</strain>
    </source>
</reference>
<dbReference type="GO" id="GO:0071555">
    <property type="term" value="P:cell wall organization"/>
    <property type="evidence" value="ECO:0007669"/>
    <property type="project" value="UniProtKB-KW"/>
</dbReference>
<dbReference type="GO" id="GO:0005524">
    <property type="term" value="F:ATP binding"/>
    <property type="evidence" value="ECO:0007669"/>
    <property type="project" value="UniProtKB-UniRule"/>
</dbReference>
<keyword evidence="5 14" id="KW-0436">Ligase</keyword>
<dbReference type="GO" id="GO:0009252">
    <property type="term" value="P:peptidoglycan biosynthetic process"/>
    <property type="evidence" value="ECO:0007669"/>
    <property type="project" value="UniProtKB-UniRule"/>
</dbReference>
<dbReference type="Gene3D" id="3.90.190.20">
    <property type="entry name" value="Mur ligase, C-terminal domain"/>
    <property type="match status" value="1"/>
</dbReference>
<accession>A0AAC9K6K5</accession>
<dbReference type="InterPro" id="IPR005758">
    <property type="entry name" value="UDP-N-AcMur_Ala_ligase_MurC"/>
</dbReference>
<evidence type="ECO:0000256" key="6">
    <source>
        <dbReference type="ARBA" id="ARBA00022618"/>
    </source>
</evidence>